<accession>A0A251U145</accession>
<dbReference type="InParanoid" id="A0A251U145"/>
<keyword evidence="3" id="KW-1185">Reference proteome</keyword>
<dbReference type="Proteomes" id="UP000215914">
    <property type="component" value="Chromosome 8"/>
</dbReference>
<keyword evidence="2" id="KW-0378">Hydrolase</keyword>
<evidence type="ECO:0000313" key="1">
    <source>
        <dbReference type="EMBL" id="KAF5782782.1"/>
    </source>
</evidence>
<dbReference type="SUPFAM" id="SSF53474">
    <property type="entry name" value="alpha/beta-Hydrolases"/>
    <property type="match status" value="1"/>
</dbReference>
<dbReference type="Gene3D" id="3.40.50.1820">
    <property type="entry name" value="alpha/beta hydrolase"/>
    <property type="match status" value="1"/>
</dbReference>
<keyword evidence="2" id="KW-0645">Protease</keyword>
<protein>
    <submittedName>
        <fullName evidence="1">Carboxypeptidase C</fullName>
        <ecNumber evidence="1">3.4.16.5</ecNumber>
    </submittedName>
    <submittedName>
        <fullName evidence="2">Putative peptidase S10, serine carboxypeptidase, Alpha/Beta hydrolase fold protein</fullName>
    </submittedName>
</protein>
<reference evidence="1 3" key="1">
    <citation type="journal article" date="2017" name="Nature">
        <title>The sunflower genome provides insights into oil metabolism, flowering and Asterid evolution.</title>
        <authorList>
            <person name="Badouin H."/>
            <person name="Gouzy J."/>
            <person name="Grassa C.J."/>
            <person name="Murat F."/>
            <person name="Staton S.E."/>
            <person name="Cottret L."/>
            <person name="Lelandais-Briere C."/>
            <person name="Owens G.L."/>
            <person name="Carrere S."/>
            <person name="Mayjonade B."/>
            <person name="Legrand L."/>
            <person name="Gill N."/>
            <person name="Kane N.C."/>
            <person name="Bowers J.E."/>
            <person name="Hubner S."/>
            <person name="Bellec A."/>
            <person name="Berard A."/>
            <person name="Berges H."/>
            <person name="Blanchet N."/>
            <person name="Boniface M.C."/>
            <person name="Brunel D."/>
            <person name="Catrice O."/>
            <person name="Chaidir N."/>
            <person name="Claudel C."/>
            <person name="Donnadieu C."/>
            <person name="Faraut T."/>
            <person name="Fievet G."/>
            <person name="Helmstetter N."/>
            <person name="King M."/>
            <person name="Knapp S.J."/>
            <person name="Lai Z."/>
            <person name="Le Paslier M.C."/>
            <person name="Lippi Y."/>
            <person name="Lorenzon L."/>
            <person name="Mandel J.R."/>
            <person name="Marage G."/>
            <person name="Marchand G."/>
            <person name="Marquand E."/>
            <person name="Bret-Mestries E."/>
            <person name="Morien E."/>
            <person name="Nambeesan S."/>
            <person name="Nguyen T."/>
            <person name="Pegot-Espagnet P."/>
            <person name="Pouilly N."/>
            <person name="Raftis F."/>
            <person name="Sallet E."/>
            <person name="Schiex T."/>
            <person name="Thomas J."/>
            <person name="Vandecasteele C."/>
            <person name="Vares D."/>
            <person name="Vear F."/>
            <person name="Vautrin S."/>
            <person name="Crespi M."/>
            <person name="Mangin B."/>
            <person name="Burke J.M."/>
            <person name="Salse J."/>
            <person name="Munos S."/>
            <person name="Vincourt P."/>
            <person name="Rieseberg L.H."/>
            <person name="Langlade N.B."/>
        </authorList>
    </citation>
    <scope>NUCLEOTIDE SEQUENCE [LARGE SCALE GENOMIC DNA]</scope>
    <source>
        <strain evidence="3">cv. SF193</strain>
        <tissue evidence="1">Leaves</tissue>
    </source>
</reference>
<dbReference type="EC" id="3.4.16.5" evidence="1"/>
<evidence type="ECO:0000313" key="3">
    <source>
        <dbReference type="Proteomes" id="UP000215914"/>
    </source>
</evidence>
<organism evidence="2 3">
    <name type="scientific">Helianthus annuus</name>
    <name type="common">Common sunflower</name>
    <dbReference type="NCBI Taxonomy" id="4232"/>
    <lineage>
        <taxon>Eukaryota</taxon>
        <taxon>Viridiplantae</taxon>
        <taxon>Streptophyta</taxon>
        <taxon>Embryophyta</taxon>
        <taxon>Tracheophyta</taxon>
        <taxon>Spermatophyta</taxon>
        <taxon>Magnoliopsida</taxon>
        <taxon>eudicotyledons</taxon>
        <taxon>Gunneridae</taxon>
        <taxon>Pentapetalae</taxon>
        <taxon>asterids</taxon>
        <taxon>campanulids</taxon>
        <taxon>Asterales</taxon>
        <taxon>Asteraceae</taxon>
        <taxon>Asteroideae</taxon>
        <taxon>Heliantheae alliance</taxon>
        <taxon>Heliantheae</taxon>
        <taxon>Helianthus</taxon>
    </lineage>
</organism>
<dbReference type="AlphaFoldDB" id="A0A251U145"/>
<dbReference type="GO" id="GO:0004185">
    <property type="term" value="F:serine-type carboxypeptidase activity"/>
    <property type="evidence" value="ECO:0007669"/>
    <property type="project" value="UniProtKB-EC"/>
</dbReference>
<sequence>MKNLLSIHWPKLKSLNFIFNLCKFLSLGNSRWVHAMGWSGQKRFGVAPGVYDARHMLPMDQPKAALSMLKRWTRGSLSKNGAEAESVVSSM</sequence>
<dbReference type="EMBL" id="MNCJ02000326">
    <property type="protein sequence ID" value="KAF5782782.1"/>
    <property type="molecule type" value="Genomic_DNA"/>
</dbReference>
<dbReference type="Gramene" id="mRNA:HanXRQr2_Chr11g0500151">
    <property type="protein sequence ID" value="mRNA:HanXRQr2_Chr11g0500151"/>
    <property type="gene ID" value="HanXRQr2_Chr11g0500151"/>
</dbReference>
<evidence type="ECO:0000313" key="2">
    <source>
        <dbReference type="EMBL" id="OTG17067.1"/>
    </source>
</evidence>
<proteinExistence type="predicted"/>
<dbReference type="InterPro" id="IPR029058">
    <property type="entry name" value="AB_hydrolase_fold"/>
</dbReference>
<dbReference type="EMBL" id="CM007897">
    <property type="protein sequence ID" value="OTG17067.1"/>
    <property type="molecule type" value="Genomic_DNA"/>
</dbReference>
<keyword evidence="2" id="KW-0121">Carboxypeptidase</keyword>
<name>A0A251U145_HELAN</name>
<reference evidence="2" key="2">
    <citation type="submission" date="2017-02" db="EMBL/GenBank/DDBJ databases">
        <title>Sunflower complete genome.</title>
        <authorList>
            <person name="Langlade N."/>
            <person name="Munos S."/>
        </authorList>
    </citation>
    <scope>NUCLEOTIDE SEQUENCE [LARGE SCALE GENOMIC DNA]</scope>
    <source>
        <tissue evidence="2">Leaves</tissue>
    </source>
</reference>
<gene>
    <name evidence="2" type="ORF">HannXRQ_Chr08g0207971</name>
    <name evidence="1" type="ORF">HanXRQr2_Chr11g0500151</name>
</gene>
<reference evidence="1" key="3">
    <citation type="submission" date="2020-06" db="EMBL/GenBank/DDBJ databases">
        <title>Helianthus annuus Genome sequencing and assembly Release 2.</title>
        <authorList>
            <person name="Gouzy J."/>
            <person name="Langlade N."/>
            <person name="Munos S."/>
        </authorList>
    </citation>
    <scope>NUCLEOTIDE SEQUENCE</scope>
    <source>
        <tissue evidence="1">Leaves</tissue>
    </source>
</reference>